<proteinExistence type="predicted"/>
<accession>A0ABZ2XQ60</accession>
<gene>
    <name evidence="1" type="ORF">QEZ52_16745</name>
</gene>
<evidence type="ECO:0000313" key="2">
    <source>
        <dbReference type="Proteomes" id="UP001623232"/>
    </source>
</evidence>
<keyword evidence="2" id="KW-1185">Reference proteome</keyword>
<dbReference type="PANTHER" id="PTHR33973:SF4">
    <property type="entry name" value="OS07G0153300 PROTEIN"/>
    <property type="match status" value="1"/>
</dbReference>
<dbReference type="RefSeq" id="WP_406645616.1">
    <property type="nucleotide sequence ID" value="NZ_CP123584.1"/>
</dbReference>
<dbReference type="Proteomes" id="UP001623232">
    <property type="component" value="Chromosome"/>
</dbReference>
<dbReference type="InterPro" id="IPR010775">
    <property type="entry name" value="DUF1365"/>
</dbReference>
<reference evidence="1 2" key="1">
    <citation type="submission" date="2023-04" db="EMBL/GenBank/DDBJ databases">
        <title>Complete genome sequence of Alisedimentitalea scapharcae.</title>
        <authorList>
            <person name="Rong J.-C."/>
            <person name="Yi M.-L."/>
            <person name="Zhao Q."/>
        </authorList>
    </citation>
    <scope>NUCLEOTIDE SEQUENCE [LARGE SCALE GENOMIC DNA]</scope>
    <source>
        <strain evidence="1 2">KCTC 42119</strain>
    </source>
</reference>
<dbReference type="PANTHER" id="PTHR33973">
    <property type="entry name" value="OS07G0153300 PROTEIN"/>
    <property type="match status" value="1"/>
</dbReference>
<evidence type="ECO:0000313" key="1">
    <source>
        <dbReference type="EMBL" id="WZK88235.1"/>
    </source>
</evidence>
<sequence length="256" mass="29363">MLEHIQAQTSHARRGSLKNAFRYGVDFVLTDLTAPLPWPISRNRFNLWSLWDRHHGGPRGNGQGVEWFREELSKRGFPLDRAQLVLLTQPSFLWFHFNPVSFWIALIDGEPCAFVAEVNNTFGHRHCYFCANDNFSPIRESDMLIAEKIMHVSPFQKVQGDYRFQFKFTNRSIKIRIAYKNGDEGVIATFSGARGRATSTSLMWAAVRRPAGALRVLALIHWQAAILFLKRAPFMKTPAPPDSILSETPVYRENRS</sequence>
<organism evidence="1 2">
    <name type="scientific">Aliisedimentitalea scapharcae</name>
    <dbReference type="NCBI Taxonomy" id="1524259"/>
    <lineage>
        <taxon>Bacteria</taxon>
        <taxon>Pseudomonadati</taxon>
        <taxon>Pseudomonadota</taxon>
        <taxon>Alphaproteobacteria</taxon>
        <taxon>Rhodobacterales</taxon>
        <taxon>Roseobacteraceae</taxon>
        <taxon>Aliisedimentitalea</taxon>
    </lineage>
</organism>
<protein>
    <submittedName>
        <fullName evidence="1">DUF1365 domain-containing protein</fullName>
    </submittedName>
</protein>
<dbReference type="Pfam" id="PF07103">
    <property type="entry name" value="DUF1365"/>
    <property type="match status" value="1"/>
</dbReference>
<name>A0ABZ2XQ60_9RHOB</name>
<dbReference type="EMBL" id="CP123584">
    <property type="protein sequence ID" value="WZK88235.1"/>
    <property type="molecule type" value="Genomic_DNA"/>
</dbReference>